<dbReference type="Pfam" id="PF04432">
    <property type="entry name" value="FrhB_FdhB_C"/>
    <property type="match status" value="1"/>
</dbReference>
<evidence type="ECO:0000313" key="5">
    <source>
        <dbReference type="EMBL" id="RGM38496.1"/>
    </source>
</evidence>
<protein>
    <submittedName>
        <fullName evidence="5">4Fe-4S dicluster domain-containing protein</fullName>
    </submittedName>
</protein>
<feature type="domain" description="4Fe-4S ferredoxin-type" evidence="4">
    <location>
        <begin position="2"/>
        <end position="33"/>
    </location>
</feature>
<gene>
    <name evidence="5" type="ORF">DXC17_10690</name>
</gene>
<evidence type="ECO:0000313" key="6">
    <source>
        <dbReference type="Proteomes" id="UP000260780"/>
    </source>
</evidence>
<proteinExistence type="predicted"/>
<keyword evidence="3" id="KW-0411">Iron-sulfur</keyword>
<evidence type="ECO:0000259" key="4">
    <source>
        <dbReference type="PROSITE" id="PS51379"/>
    </source>
</evidence>
<dbReference type="InterPro" id="IPR007525">
    <property type="entry name" value="FrhB_FdhB_C"/>
</dbReference>
<comment type="caution">
    <text evidence="5">The sequence shown here is derived from an EMBL/GenBank/DDBJ whole genome shotgun (WGS) entry which is preliminary data.</text>
</comment>
<dbReference type="PROSITE" id="PS00198">
    <property type="entry name" value="4FE4S_FER_1"/>
    <property type="match status" value="1"/>
</dbReference>
<dbReference type="GO" id="GO:0046872">
    <property type="term" value="F:metal ion binding"/>
    <property type="evidence" value="ECO:0007669"/>
    <property type="project" value="UniProtKB-KW"/>
</dbReference>
<evidence type="ECO:0000256" key="3">
    <source>
        <dbReference type="ARBA" id="ARBA00023014"/>
    </source>
</evidence>
<dbReference type="RefSeq" id="WP_117748090.1">
    <property type="nucleotide sequence ID" value="NZ_JBGKGL010000001.1"/>
</dbReference>
<evidence type="ECO:0000256" key="2">
    <source>
        <dbReference type="ARBA" id="ARBA00023004"/>
    </source>
</evidence>
<dbReference type="Proteomes" id="UP000260780">
    <property type="component" value="Unassembled WGS sequence"/>
</dbReference>
<dbReference type="PANTHER" id="PTHR43193">
    <property type="match status" value="1"/>
</dbReference>
<dbReference type="InterPro" id="IPR017900">
    <property type="entry name" value="4Fe4S_Fe_S_CS"/>
</dbReference>
<accession>A0A3E4W8E1</accession>
<dbReference type="Gene3D" id="3.30.70.20">
    <property type="match status" value="1"/>
</dbReference>
<dbReference type="Pfam" id="PF12838">
    <property type="entry name" value="Fer4_7"/>
    <property type="match status" value="1"/>
</dbReference>
<reference evidence="5 6" key="1">
    <citation type="submission" date="2018-08" db="EMBL/GenBank/DDBJ databases">
        <title>A genome reference for cultivated species of the human gut microbiota.</title>
        <authorList>
            <person name="Zou Y."/>
            <person name="Xue W."/>
            <person name="Luo G."/>
        </authorList>
    </citation>
    <scope>NUCLEOTIDE SEQUENCE [LARGE SCALE GENOMIC DNA]</scope>
    <source>
        <strain evidence="5 6">OM08-14</strain>
    </source>
</reference>
<dbReference type="InterPro" id="IPR017896">
    <property type="entry name" value="4Fe4S_Fe-S-bd"/>
</dbReference>
<sequence>MKHIDALNNKYSCSGCTACAQSCPKQCITMSSDYEGFKYPIVDETRCIQCGICIKVCPWRKEKYQRPINCFTEPIVYAAKCKDKNIRLNSTSGGIFTVLSDYILQLQGGICGAVYNTSTQKVEHTITFTTEGRNKMRGSKYVQSELSNTFQDIKTLLEQDKWLLFTGTPCQTAGLLSFLKKDYPKLVIVDILCHSVPSPLILHEILKKYAPTNISFRDKSLGWRKSYSFQIKENNKIIHNNTFLNLFFKGLINRPSCYNCIFTNTYRASDLTIGDYWNIKAIDSKFEDPLGVSCILINSPKGKYIFEQIQNKIENIRTDLKPALQACLQQHTTEPVQKRRKFWTDYQEKGFDYCNKNYGYYTPIENIKANILAPIARKTGISKLLRVIKK</sequence>
<dbReference type="PANTHER" id="PTHR43193:SF2">
    <property type="entry name" value="POLYFERREDOXIN PROTEIN FWDF"/>
    <property type="match status" value="1"/>
</dbReference>
<keyword evidence="1" id="KW-0479">Metal-binding</keyword>
<dbReference type="SUPFAM" id="SSF54862">
    <property type="entry name" value="4Fe-4S ferredoxins"/>
    <property type="match status" value="1"/>
</dbReference>
<organism evidence="5 6">
    <name type="scientific">Phocaeicola plebeius</name>
    <dbReference type="NCBI Taxonomy" id="310297"/>
    <lineage>
        <taxon>Bacteria</taxon>
        <taxon>Pseudomonadati</taxon>
        <taxon>Bacteroidota</taxon>
        <taxon>Bacteroidia</taxon>
        <taxon>Bacteroidales</taxon>
        <taxon>Bacteroidaceae</taxon>
        <taxon>Phocaeicola</taxon>
    </lineage>
</organism>
<dbReference type="InterPro" id="IPR052977">
    <property type="entry name" value="Polyferredoxin-like_ET"/>
</dbReference>
<dbReference type="EMBL" id="QSTF01000028">
    <property type="protein sequence ID" value="RGM38496.1"/>
    <property type="molecule type" value="Genomic_DNA"/>
</dbReference>
<feature type="domain" description="4Fe-4S ferredoxin-type" evidence="4">
    <location>
        <begin position="38"/>
        <end position="67"/>
    </location>
</feature>
<dbReference type="PROSITE" id="PS51379">
    <property type="entry name" value="4FE4S_FER_2"/>
    <property type="match status" value="2"/>
</dbReference>
<dbReference type="GO" id="GO:0051536">
    <property type="term" value="F:iron-sulfur cluster binding"/>
    <property type="evidence" value="ECO:0007669"/>
    <property type="project" value="UniProtKB-KW"/>
</dbReference>
<dbReference type="AlphaFoldDB" id="A0A3E4W8E1"/>
<evidence type="ECO:0000256" key="1">
    <source>
        <dbReference type="ARBA" id="ARBA00022723"/>
    </source>
</evidence>
<name>A0A3E4W8E1_9BACT</name>
<keyword evidence="2" id="KW-0408">Iron</keyword>